<evidence type="ECO:0000313" key="1">
    <source>
        <dbReference type="EMBL" id="KDN70790.1"/>
    </source>
</evidence>
<comment type="caution">
    <text evidence="1">The sequence shown here is derived from an EMBL/GenBank/DDBJ whole genome shotgun (WGS) entry which is preliminary data.</text>
</comment>
<dbReference type="STRING" id="1173701.A0A066XXW0"/>
<protein>
    <submittedName>
        <fullName evidence="1">Uncharacterized protein</fullName>
    </submittedName>
</protein>
<sequence>MASDAEHDGWDNAHLEAALKSRLKDNYETWLEICRDISGRIKELEANLDAFKLMDEVKTKDGRLKKTLKRTQDGARIAFNATDSEKTIDQLRSSNNELKGLREQISELHNPKTCASVQAKASKKGEWASLIRIRRASKSLHEALVRTWNCDHPGHMGHALLQIDRWTRVEPGDVLAVRKMALRTSSLGSRYQEITRKCLRCDFGYGSDLAKPRLQEAVYENVVGALEMMISSLDLAED</sequence>
<dbReference type="eggNOG" id="ENOG502SJG1">
    <property type="taxonomic scope" value="Eukaryota"/>
</dbReference>
<dbReference type="PANTHER" id="PTHR35186:SF4">
    <property type="entry name" value="PRION-INHIBITION AND PROPAGATION HELO DOMAIN-CONTAINING PROTEIN"/>
    <property type="match status" value="1"/>
</dbReference>
<name>A0A066XXW0_COLSU</name>
<dbReference type="Proteomes" id="UP000027238">
    <property type="component" value="Unassembled WGS sequence"/>
</dbReference>
<dbReference type="PANTHER" id="PTHR35186">
    <property type="entry name" value="ANK_REP_REGION DOMAIN-CONTAINING PROTEIN"/>
    <property type="match status" value="1"/>
</dbReference>
<accession>A0A066XXW0</accession>
<dbReference type="HOGENOM" id="CLU_1165745_0_0_1"/>
<proteinExistence type="predicted"/>
<gene>
    <name evidence="1" type="ORF">CSUB01_08721</name>
</gene>
<dbReference type="OrthoDB" id="5331891at2759"/>
<keyword evidence="2" id="KW-1185">Reference proteome</keyword>
<organism evidence="1 2">
    <name type="scientific">Colletotrichum sublineola</name>
    <name type="common">Sorghum anthracnose fungus</name>
    <dbReference type="NCBI Taxonomy" id="1173701"/>
    <lineage>
        <taxon>Eukaryota</taxon>
        <taxon>Fungi</taxon>
        <taxon>Dikarya</taxon>
        <taxon>Ascomycota</taxon>
        <taxon>Pezizomycotina</taxon>
        <taxon>Sordariomycetes</taxon>
        <taxon>Hypocreomycetidae</taxon>
        <taxon>Glomerellales</taxon>
        <taxon>Glomerellaceae</taxon>
        <taxon>Colletotrichum</taxon>
        <taxon>Colletotrichum graminicola species complex</taxon>
    </lineage>
</organism>
<dbReference type="AlphaFoldDB" id="A0A066XXW0"/>
<evidence type="ECO:0000313" key="2">
    <source>
        <dbReference type="Proteomes" id="UP000027238"/>
    </source>
</evidence>
<dbReference type="OMA" id="VGALEMM"/>
<reference evidence="2" key="1">
    <citation type="journal article" date="2014" name="Genome Announc.">
        <title>Draft genome sequence of Colletotrichum sublineola, a destructive pathogen of cultivated sorghum.</title>
        <authorList>
            <person name="Baroncelli R."/>
            <person name="Sanz-Martin J.M."/>
            <person name="Rech G.E."/>
            <person name="Sukno S.A."/>
            <person name="Thon M.R."/>
        </authorList>
    </citation>
    <scope>NUCLEOTIDE SEQUENCE [LARGE SCALE GENOMIC DNA]</scope>
    <source>
        <strain evidence="2">TX430BB</strain>
    </source>
</reference>
<dbReference type="EMBL" id="JMSE01000293">
    <property type="protein sequence ID" value="KDN70790.1"/>
    <property type="molecule type" value="Genomic_DNA"/>
</dbReference>